<evidence type="ECO:0000259" key="9">
    <source>
        <dbReference type="Pfam" id="PF04095"/>
    </source>
</evidence>
<evidence type="ECO:0000256" key="5">
    <source>
        <dbReference type="ARBA" id="ARBA00035007"/>
    </source>
</evidence>
<dbReference type="EMBL" id="KY979132">
    <property type="protein sequence ID" value="ASD50456.1"/>
    <property type="molecule type" value="Genomic_DNA"/>
</dbReference>
<dbReference type="InterPro" id="IPR016471">
    <property type="entry name" value="Nicotinamide_PRibTrfase"/>
</dbReference>
<dbReference type="InterPro" id="IPR036068">
    <property type="entry name" value="Nicotinate_pribotase-like_C"/>
</dbReference>
<keyword evidence="12" id="KW-1185">Reference proteome</keyword>
<dbReference type="PIRSF" id="PIRSF005943">
    <property type="entry name" value="NMPRT"/>
    <property type="match status" value="1"/>
</dbReference>
<comment type="catalytic activity">
    <reaction evidence="8">
        <text>beta-nicotinamide D-ribonucleotide + diphosphate = 5-phospho-alpha-D-ribose 1-diphosphate + nicotinamide + H(+)</text>
        <dbReference type="Rhea" id="RHEA:16149"/>
        <dbReference type="ChEBI" id="CHEBI:14649"/>
        <dbReference type="ChEBI" id="CHEBI:15378"/>
        <dbReference type="ChEBI" id="CHEBI:17154"/>
        <dbReference type="ChEBI" id="CHEBI:33019"/>
        <dbReference type="ChEBI" id="CHEBI:58017"/>
        <dbReference type="EC" id="2.4.2.12"/>
    </reaction>
    <physiologicalReaction direction="right-to-left" evidence="8">
        <dbReference type="Rhea" id="RHEA:16151"/>
    </physiologicalReaction>
</comment>
<keyword evidence="4 11" id="KW-0808">Transferase</keyword>
<evidence type="ECO:0000256" key="6">
    <source>
        <dbReference type="ARBA" id="ARBA00035024"/>
    </source>
</evidence>
<dbReference type="KEGG" id="vg:40085859"/>
<feature type="domain" description="Nicotinamide phosphoribosyltransferase N-terminal" evidence="10">
    <location>
        <begin position="8"/>
        <end position="101"/>
    </location>
</feature>
<dbReference type="PANTHER" id="PTHR43816:SF1">
    <property type="entry name" value="NICOTINAMIDE PHOSPHORIBOSYLTRANSFERASE"/>
    <property type="match status" value="1"/>
</dbReference>
<protein>
    <recommendedName>
        <fullName evidence="7">Nicotinamide phosphoribosyltransferase</fullName>
        <ecNumber evidence="6">2.4.2.12</ecNumber>
    </recommendedName>
</protein>
<evidence type="ECO:0000259" key="10">
    <source>
        <dbReference type="Pfam" id="PF18127"/>
    </source>
</evidence>
<dbReference type="GeneID" id="40085859"/>
<keyword evidence="2" id="KW-0662">Pyridine nucleotide biosynthesis</keyword>
<evidence type="ECO:0000256" key="1">
    <source>
        <dbReference type="ARBA" id="ARBA00010897"/>
    </source>
</evidence>
<comment type="pathway">
    <text evidence="5">Cofactor biosynthesis; NAD(+) biosynthesis; nicotinamide D-ribonucleotide from 5-phospho-alpha-D-ribose 1-diphosphate and nicotinamide: step 1/1.</text>
</comment>
<evidence type="ECO:0000256" key="8">
    <source>
        <dbReference type="ARBA" id="ARBA00047835"/>
    </source>
</evidence>
<evidence type="ECO:0000256" key="3">
    <source>
        <dbReference type="ARBA" id="ARBA00022676"/>
    </source>
</evidence>
<dbReference type="InterPro" id="IPR013785">
    <property type="entry name" value="Aldolase_TIM"/>
</dbReference>
<evidence type="ECO:0000256" key="4">
    <source>
        <dbReference type="ARBA" id="ARBA00022679"/>
    </source>
</evidence>
<keyword evidence="3 11" id="KW-0328">Glycosyltransferase</keyword>
<evidence type="ECO:0000256" key="7">
    <source>
        <dbReference type="ARBA" id="ARBA00035036"/>
    </source>
</evidence>
<comment type="similarity">
    <text evidence="1">Belongs to the NAPRTase family.</text>
</comment>
<dbReference type="InterPro" id="IPR041529">
    <property type="entry name" value="DUF5598"/>
</dbReference>
<dbReference type="NCBIfam" id="NF006629">
    <property type="entry name" value="PRK09198.1"/>
    <property type="match status" value="1"/>
</dbReference>
<dbReference type="Proteomes" id="UP000224101">
    <property type="component" value="Segment"/>
</dbReference>
<name>A0A218M332_9CAUD</name>
<evidence type="ECO:0000313" key="11">
    <source>
        <dbReference type="EMBL" id="ASD50456.1"/>
    </source>
</evidence>
<sequence>MNADIMSSILFNTDSYKVSMWKQYPANTEFVYSYIEARGGPVDHTIWFGLQAFINQYLRRPITQSEIDLADKFWTAHGEPFNREGWEHILRVHRGYLPIRIKQIPEGERVPVKHVLATIENTDPKVPWLTTWVETAALRAAWYGTNVATISFEIKRIIKDYLERSGTPEELGFKLHDFGARGANSLESSGIGGAAHLVNFMGTDNVSGIIHAAQHYGADLFTTGFSIPAAEHSTITSWGREHEKDAYANMLEQFSGPGKIFACVSDSYNIYEAVDMWGAMRDRIVELGGTLVVRPDSGDPVQVLRRLMAMLDRYFGHTQNEKGYKVLNNVRVIWGDGINQASIRSIYGWLVDVEGWSADNFAFGMGGALLQQHDRDTFKFAMKASAAFIDGKWVEVFKDPVTDSGKASKRGRVTTVLGVDGYRNAVQDWEPEALQTVYEDGMLIGLQNFKNVRIRAEKALNAA</sequence>
<dbReference type="SUPFAM" id="SSF51690">
    <property type="entry name" value="Nicotinate/Quinolinate PRTase C-terminal domain-like"/>
    <property type="match status" value="1"/>
</dbReference>
<dbReference type="Gene3D" id="3.20.20.70">
    <property type="entry name" value="Aldolase class I"/>
    <property type="match status" value="1"/>
</dbReference>
<dbReference type="Pfam" id="PF04095">
    <property type="entry name" value="NAPRTase"/>
    <property type="match status" value="1"/>
</dbReference>
<dbReference type="InterPro" id="IPR041525">
    <property type="entry name" value="N/Namide_PRibTrfase"/>
</dbReference>
<proteinExistence type="inferred from homology"/>
<dbReference type="GO" id="GO:0009435">
    <property type="term" value="P:NAD+ biosynthetic process"/>
    <property type="evidence" value="ECO:0007669"/>
    <property type="project" value="InterPro"/>
</dbReference>
<feature type="domain" description="Nicotinate/nicotinamide phosphoribosyltransferase" evidence="9">
    <location>
        <begin position="173"/>
        <end position="418"/>
    </location>
</feature>
<dbReference type="PANTHER" id="PTHR43816">
    <property type="entry name" value="NICOTINAMIDE PHOSPHORIBOSYLTRANSFERASE"/>
    <property type="match status" value="1"/>
</dbReference>
<dbReference type="EC" id="2.4.2.12" evidence="6"/>
<dbReference type="RefSeq" id="YP_009609774.1">
    <property type="nucleotide sequence ID" value="NC_041997.1"/>
</dbReference>
<evidence type="ECO:0000256" key="2">
    <source>
        <dbReference type="ARBA" id="ARBA00022642"/>
    </source>
</evidence>
<reference evidence="11 12" key="1">
    <citation type="submission" date="2017-08" db="EMBL/GenBank/DDBJ databases">
        <title>Characterization and complete genome sequence of novel bacteriophage infecting the causal agent of bacterial fruit blotch, Acidovorax citrulli.</title>
        <authorList>
            <person name="Midani A.R."/>
            <person name="Park S.-H."/>
            <person name="Choi T.-J."/>
        </authorList>
    </citation>
    <scope>NUCLEOTIDE SEQUENCE [LARGE SCALE GENOMIC DNA]</scope>
</reference>
<dbReference type="GO" id="GO:0047280">
    <property type="term" value="F:nicotinamide phosphoribosyltransferase activity"/>
    <property type="evidence" value="ECO:0007669"/>
    <property type="project" value="UniProtKB-EC"/>
</dbReference>
<accession>A0A218M332</accession>
<dbReference type="OrthoDB" id="5829at10239"/>
<organism evidence="11 12">
    <name type="scientific">Acidovorax phage ACP17</name>
    <dbReference type="NCBI Taxonomy" id="2010329"/>
    <lineage>
        <taxon>Viruses</taxon>
        <taxon>Duplodnaviria</taxon>
        <taxon>Heunggongvirae</taxon>
        <taxon>Uroviricota</taxon>
        <taxon>Caudoviricetes</taxon>
        <taxon>Busanvirus</taxon>
        <taxon>Busanvirus ACP17</taxon>
    </lineage>
</organism>
<evidence type="ECO:0000313" key="12">
    <source>
        <dbReference type="Proteomes" id="UP000224101"/>
    </source>
</evidence>
<dbReference type="Pfam" id="PF18127">
    <property type="entry name" value="NAMPT_N"/>
    <property type="match status" value="1"/>
</dbReference>